<gene>
    <name evidence="1" type="ORF">SDC9_208895</name>
</gene>
<accession>A0A645JBX4</accession>
<organism evidence="1">
    <name type="scientific">bioreactor metagenome</name>
    <dbReference type="NCBI Taxonomy" id="1076179"/>
    <lineage>
        <taxon>unclassified sequences</taxon>
        <taxon>metagenomes</taxon>
        <taxon>ecological metagenomes</taxon>
    </lineage>
</organism>
<sequence length="135" mass="15251">MDAVNHAILDKYLGNIRVMEQLTRLEDRLETFRFHQKLNADSGRNDVGAEINELRIGDFVLVTSPAEMLTQTALDLKAVSPWRNTFMMAYCNGYIHYGAPAGDYEADGYEVTECMLAPGWQQIYESAAAELLQEL</sequence>
<dbReference type="AlphaFoldDB" id="A0A645JBX4"/>
<evidence type="ECO:0000313" key="1">
    <source>
        <dbReference type="EMBL" id="MPN61161.1"/>
    </source>
</evidence>
<dbReference type="EMBL" id="VSSQ01137375">
    <property type="protein sequence ID" value="MPN61161.1"/>
    <property type="molecule type" value="Genomic_DNA"/>
</dbReference>
<name>A0A645JBX4_9ZZZZ</name>
<proteinExistence type="predicted"/>
<protein>
    <submittedName>
        <fullName evidence="1">Uncharacterized protein</fullName>
    </submittedName>
</protein>
<comment type="caution">
    <text evidence="1">The sequence shown here is derived from an EMBL/GenBank/DDBJ whole genome shotgun (WGS) entry which is preliminary data.</text>
</comment>
<reference evidence="1" key="1">
    <citation type="submission" date="2019-08" db="EMBL/GenBank/DDBJ databases">
        <authorList>
            <person name="Kucharzyk K."/>
            <person name="Murdoch R.W."/>
            <person name="Higgins S."/>
            <person name="Loffler F."/>
        </authorList>
    </citation>
    <scope>NUCLEOTIDE SEQUENCE</scope>
</reference>